<accession>A0AAW4FF32</accession>
<proteinExistence type="predicted"/>
<dbReference type="Pfam" id="PF13480">
    <property type="entry name" value="Acetyltransf_6"/>
    <property type="match status" value="1"/>
</dbReference>
<dbReference type="InterPro" id="IPR016181">
    <property type="entry name" value="Acyl_CoA_acyltransferase"/>
</dbReference>
<gene>
    <name evidence="2" type="ORF">GFB56_02230</name>
</gene>
<evidence type="ECO:0000313" key="3">
    <source>
        <dbReference type="Proteomes" id="UP000744980"/>
    </source>
</evidence>
<sequence length="415" mass="46281">MTNTDLTIGRPGHRDAHAASRSDAAMSRFEISIHDTMAPLEQEWRSLEALSFNSLHQGYDWCAAWAQAHDSELQVVRGALDGELLFILPLEFVPGRLFNTARFVGAPHSNLNTGLFAADALTLPRNDFADRLARELTHRLRHKVDLVALEKTPLAWRGTASPFANLPGIKNQNSSFQLPLFSSFERTLAQVNAKRRRKKMRISERRLEALGGYDYVIAQDPCEARSLLDVFFRQKATRFAALGLPDVFQGAPTRTFFHAVAGSCGAADERLLELNAIRLKGEHGGRIVAVASLSRKADHVICQFGSIDEELAGDASPGELLFYRMIQRLCGEGAALFDFGVGDQPYKRSWCTVETPLRDIVLPLTVRGRFAAGYHRALVQAKVAIKANRAAYSFFQRVRSRKRKTDRQTGEIDSE</sequence>
<evidence type="ECO:0000313" key="2">
    <source>
        <dbReference type="EMBL" id="MBM3089631.1"/>
    </source>
</evidence>
<dbReference type="SUPFAM" id="SSF55729">
    <property type="entry name" value="Acyl-CoA N-acyltransferases (Nat)"/>
    <property type="match status" value="1"/>
</dbReference>
<dbReference type="InterPro" id="IPR038740">
    <property type="entry name" value="BioF2-like_GNAT_dom"/>
</dbReference>
<protein>
    <submittedName>
        <fullName evidence="2">GNAT family N-acetyltransferase</fullName>
    </submittedName>
</protein>
<name>A0AAW4FF32_9HYPH</name>
<dbReference type="Gene3D" id="3.40.630.30">
    <property type="match status" value="1"/>
</dbReference>
<evidence type="ECO:0000259" key="1">
    <source>
        <dbReference type="Pfam" id="PF13480"/>
    </source>
</evidence>
<dbReference type="AlphaFoldDB" id="A0AAW4FF32"/>
<dbReference type="Proteomes" id="UP000744980">
    <property type="component" value="Unassembled WGS sequence"/>
</dbReference>
<organism evidence="2 3">
    <name type="scientific">Ensifer canadensis</name>
    <dbReference type="NCBI Taxonomy" id="555315"/>
    <lineage>
        <taxon>Bacteria</taxon>
        <taxon>Pseudomonadati</taxon>
        <taxon>Pseudomonadota</taxon>
        <taxon>Alphaproteobacteria</taxon>
        <taxon>Hyphomicrobiales</taxon>
        <taxon>Rhizobiaceae</taxon>
        <taxon>Sinorhizobium/Ensifer group</taxon>
        <taxon>Ensifer</taxon>
    </lineage>
</organism>
<feature type="domain" description="BioF2-like acetyltransferase" evidence="1">
    <location>
        <begin position="194"/>
        <end position="348"/>
    </location>
</feature>
<reference evidence="2 3" key="1">
    <citation type="submission" date="2020-01" db="EMBL/GenBank/DDBJ databases">
        <title>Draft genome assembly of Ensifer adhaerens T173.</title>
        <authorList>
            <person name="Craig J.E."/>
            <person name="Stinchcombe J.R."/>
        </authorList>
    </citation>
    <scope>NUCLEOTIDE SEQUENCE [LARGE SCALE GENOMIC DNA]</scope>
    <source>
        <strain evidence="2 3">T173</strain>
    </source>
</reference>
<comment type="caution">
    <text evidence="2">The sequence shown here is derived from an EMBL/GenBank/DDBJ whole genome shotgun (WGS) entry which is preliminary data.</text>
</comment>
<dbReference type="RefSeq" id="WP_057211521.1">
    <property type="nucleotide sequence ID" value="NZ_CP083370.1"/>
</dbReference>
<keyword evidence="3" id="KW-1185">Reference proteome</keyword>
<dbReference type="EMBL" id="WXFA01000001">
    <property type="protein sequence ID" value="MBM3089631.1"/>
    <property type="molecule type" value="Genomic_DNA"/>
</dbReference>